<dbReference type="EMBL" id="MU006717">
    <property type="protein sequence ID" value="KAF2627249.1"/>
    <property type="molecule type" value="Genomic_DNA"/>
</dbReference>
<evidence type="ECO:0000313" key="2">
    <source>
        <dbReference type="Proteomes" id="UP000799754"/>
    </source>
</evidence>
<protein>
    <submittedName>
        <fullName evidence="1">Uncharacterized protein</fullName>
    </submittedName>
</protein>
<evidence type="ECO:0000313" key="1">
    <source>
        <dbReference type="EMBL" id="KAF2627249.1"/>
    </source>
</evidence>
<organism evidence="1 2">
    <name type="scientific">Macroventuria anomochaeta</name>
    <dbReference type="NCBI Taxonomy" id="301207"/>
    <lineage>
        <taxon>Eukaryota</taxon>
        <taxon>Fungi</taxon>
        <taxon>Dikarya</taxon>
        <taxon>Ascomycota</taxon>
        <taxon>Pezizomycotina</taxon>
        <taxon>Dothideomycetes</taxon>
        <taxon>Pleosporomycetidae</taxon>
        <taxon>Pleosporales</taxon>
        <taxon>Pleosporineae</taxon>
        <taxon>Didymellaceae</taxon>
        <taxon>Macroventuria</taxon>
    </lineage>
</organism>
<name>A0ACB6S215_9PLEO</name>
<dbReference type="Proteomes" id="UP000799754">
    <property type="component" value="Unassembled WGS sequence"/>
</dbReference>
<keyword evidence="2" id="KW-1185">Reference proteome</keyword>
<accession>A0ACB6S215</accession>
<reference evidence="1" key="1">
    <citation type="journal article" date="2020" name="Stud. Mycol.">
        <title>101 Dothideomycetes genomes: a test case for predicting lifestyles and emergence of pathogens.</title>
        <authorList>
            <person name="Haridas S."/>
            <person name="Albert R."/>
            <person name="Binder M."/>
            <person name="Bloem J."/>
            <person name="Labutti K."/>
            <person name="Salamov A."/>
            <person name="Andreopoulos B."/>
            <person name="Baker S."/>
            <person name="Barry K."/>
            <person name="Bills G."/>
            <person name="Bluhm B."/>
            <person name="Cannon C."/>
            <person name="Castanera R."/>
            <person name="Culley D."/>
            <person name="Daum C."/>
            <person name="Ezra D."/>
            <person name="Gonzalez J."/>
            <person name="Henrissat B."/>
            <person name="Kuo A."/>
            <person name="Liang C."/>
            <person name="Lipzen A."/>
            <person name="Lutzoni F."/>
            <person name="Magnuson J."/>
            <person name="Mondo S."/>
            <person name="Nolan M."/>
            <person name="Ohm R."/>
            <person name="Pangilinan J."/>
            <person name="Park H.-J."/>
            <person name="Ramirez L."/>
            <person name="Alfaro M."/>
            <person name="Sun H."/>
            <person name="Tritt A."/>
            <person name="Yoshinaga Y."/>
            <person name="Zwiers L.-H."/>
            <person name="Turgeon B."/>
            <person name="Goodwin S."/>
            <person name="Spatafora J."/>
            <person name="Crous P."/>
            <person name="Grigoriev I."/>
        </authorList>
    </citation>
    <scope>NUCLEOTIDE SEQUENCE</scope>
    <source>
        <strain evidence="1">CBS 525.71</strain>
    </source>
</reference>
<sequence length="297" mass="33295">MNGHTIASTSTASRVPFLLSYTAADAGNPKDFVQALETLRGHSDRALLQDEVNAWDDSLHPFPMFTPFFAADMLQLDVPQGSLSLLDLLPQSALTSDAHDDALRRRTSDLIAYLEEDGRASSSHDMIAILLTPTNLELCVESFFQYAYRHVPIVHKSSFEIVSAELPLLLSIFVVGAVWSYPRDTYFMVLDIVELTERCIFESDLFKTLQGPDSKYVTASSPGVLSLLQAATMLVSISFAFPNADQRRRFRSQRFFDLMSITRLLKYDSKGGSYSQITDAATHFEWTNYVTCESCNR</sequence>
<comment type="caution">
    <text evidence="1">The sequence shown here is derived from an EMBL/GenBank/DDBJ whole genome shotgun (WGS) entry which is preliminary data.</text>
</comment>
<gene>
    <name evidence="1" type="ORF">BU25DRAFT_60025</name>
</gene>
<proteinExistence type="predicted"/>